<dbReference type="PANTHER" id="PTHR27002:SF422">
    <property type="entry name" value="RECEPTOR-LIKE SERINE_THREONINE-PROTEIN KINASE"/>
    <property type="match status" value="1"/>
</dbReference>
<keyword evidence="4" id="KW-0732">Signal</keyword>
<keyword evidence="13" id="KW-1133">Transmembrane helix</keyword>
<feature type="binding site" evidence="12">
    <location>
        <position position="95"/>
    </location>
    <ligand>
        <name>ATP</name>
        <dbReference type="ChEBI" id="CHEBI:30616"/>
    </ligand>
</feature>
<evidence type="ECO:0000256" key="5">
    <source>
        <dbReference type="ARBA" id="ARBA00022741"/>
    </source>
</evidence>
<protein>
    <recommendedName>
        <fullName evidence="1">non-specific serine/threonine protein kinase</fullName>
        <ecNumber evidence="1">2.7.11.1</ecNumber>
    </recommendedName>
</protein>
<dbReference type="SUPFAM" id="SSF56112">
    <property type="entry name" value="Protein kinase-like (PK-like)"/>
    <property type="match status" value="1"/>
</dbReference>
<evidence type="ECO:0000256" key="1">
    <source>
        <dbReference type="ARBA" id="ARBA00012513"/>
    </source>
</evidence>
<comment type="catalytic activity">
    <reaction evidence="10">
        <text>L-threonyl-[protein] + ATP = O-phospho-L-threonyl-[protein] + ADP + H(+)</text>
        <dbReference type="Rhea" id="RHEA:46608"/>
        <dbReference type="Rhea" id="RHEA-COMP:11060"/>
        <dbReference type="Rhea" id="RHEA-COMP:11605"/>
        <dbReference type="ChEBI" id="CHEBI:15378"/>
        <dbReference type="ChEBI" id="CHEBI:30013"/>
        <dbReference type="ChEBI" id="CHEBI:30616"/>
        <dbReference type="ChEBI" id="CHEBI:61977"/>
        <dbReference type="ChEBI" id="CHEBI:456216"/>
        <dbReference type="EC" id="2.7.11.1"/>
    </reaction>
</comment>
<accession>A0A7I8LG70</accession>
<proteinExistence type="predicted"/>
<evidence type="ECO:0000256" key="8">
    <source>
        <dbReference type="ARBA" id="ARBA00023157"/>
    </source>
</evidence>
<evidence type="ECO:0000256" key="6">
    <source>
        <dbReference type="ARBA" id="ARBA00022777"/>
    </source>
</evidence>
<dbReference type="OrthoDB" id="778574at2759"/>
<dbReference type="InterPro" id="IPR011009">
    <property type="entry name" value="Kinase-like_dom_sf"/>
</dbReference>
<keyword evidence="2" id="KW-0723">Serine/threonine-protein kinase</keyword>
<evidence type="ECO:0000256" key="10">
    <source>
        <dbReference type="ARBA" id="ARBA00047899"/>
    </source>
</evidence>
<name>A0A7I8LG70_SPIIN</name>
<keyword evidence="13" id="KW-0812">Transmembrane</keyword>
<keyword evidence="8" id="KW-1015">Disulfide bond</keyword>
<dbReference type="GO" id="GO:0005886">
    <property type="term" value="C:plasma membrane"/>
    <property type="evidence" value="ECO:0007669"/>
    <property type="project" value="TreeGrafter"/>
</dbReference>
<evidence type="ECO:0000313" key="15">
    <source>
        <dbReference type="EMBL" id="CAA7409043.1"/>
    </source>
</evidence>
<keyword evidence="3" id="KW-0808">Transferase</keyword>
<dbReference type="Proteomes" id="UP000663760">
    <property type="component" value="Chromosome 15"/>
</dbReference>
<sequence length="153" mass="17611">MSRQKLQIRVAIDSLSLSLSTYIYIYIYIYISWFLGKTENPREIADGDDSDLPFFDFRTVASGTKKISDDNKIGEGGFGTVYKGTLKDGRDIAVKRLSWASAQGVREFMNEVKLMVNLQHKNLVRMLGCCVRDNEKMLIYEYMPNKSLKTFIR</sequence>
<dbReference type="PANTHER" id="PTHR27002">
    <property type="entry name" value="RECEPTOR-LIKE SERINE/THREONINE-PROTEIN KINASE SD1-8"/>
    <property type="match status" value="1"/>
</dbReference>
<evidence type="ECO:0000256" key="3">
    <source>
        <dbReference type="ARBA" id="ARBA00022679"/>
    </source>
</evidence>
<evidence type="ECO:0000256" key="11">
    <source>
        <dbReference type="ARBA" id="ARBA00048679"/>
    </source>
</evidence>
<dbReference type="InterPro" id="IPR000719">
    <property type="entry name" value="Prot_kinase_dom"/>
</dbReference>
<keyword evidence="13" id="KW-0472">Membrane</keyword>
<keyword evidence="5 12" id="KW-0547">Nucleotide-binding</keyword>
<dbReference type="EMBL" id="LR746278">
    <property type="protein sequence ID" value="CAA7409043.1"/>
    <property type="molecule type" value="Genomic_DNA"/>
</dbReference>
<dbReference type="PROSITE" id="PS00107">
    <property type="entry name" value="PROTEIN_KINASE_ATP"/>
    <property type="match status" value="1"/>
</dbReference>
<organism evidence="15 16">
    <name type="scientific">Spirodela intermedia</name>
    <name type="common">Intermediate duckweed</name>
    <dbReference type="NCBI Taxonomy" id="51605"/>
    <lineage>
        <taxon>Eukaryota</taxon>
        <taxon>Viridiplantae</taxon>
        <taxon>Streptophyta</taxon>
        <taxon>Embryophyta</taxon>
        <taxon>Tracheophyta</taxon>
        <taxon>Spermatophyta</taxon>
        <taxon>Magnoliopsida</taxon>
        <taxon>Liliopsida</taxon>
        <taxon>Araceae</taxon>
        <taxon>Lemnoideae</taxon>
        <taxon>Spirodela</taxon>
    </lineage>
</organism>
<evidence type="ECO:0000256" key="2">
    <source>
        <dbReference type="ARBA" id="ARBA00022527"/>
    </source>
</evidence>
<gene>
    <name evidence="15" type="ORF">SI8410_15019721</name>
</gene>
<evidence type="ECO:0000313" key="16">
    <source>
        <dbReference type="Proteomes" id="UP000663760"/>
    </source>
</evidence>
<keyword evidence="9" id="KW-0325">Glycoprotein</keyword>
<keyword evidence="16" id="KW-1185">Reference proteome</keyword>
<dbReference type="AlphaFoldDB" id="A0A7I8LG70"/>
<dbReference type="GO" id="GO:0005524">
    <property type="term" value="F:ATP binding"/>
    <property type="evidence" value="ECO:0007669"/>
    <property type="project" value="UniProtKB-UniRule"/>
</dbReference>
<evidence type="ECO:0000256" key="13">
    <source>
        <dbReference type="SAM" id="Phobius"/>
    </source>
</evidence>
<dbReference type="Pfam" id="PF07714">
    <property type="entry name" value="PK_Tyr_Ser-Thr"/>
    <property type="match status" value="1"/>
</dbReference>
<evidence type="ECO:0000256" key="9">
    <source>
        <dbReference type="ARBA" id="ARBA00023180"/>
    </source>
</evidence>
<dbReference type="EC" id="2.7.11.1" evidence="1"/>
<evidence type="ECO:0000256" key="4">
    <source>
        <dbReference type="ARBA" id="ARBA00022729"/>
    </source>
</evidence>
<dbReference type="InterPro" id="IPR001245">
    <property type="entry name" value="Ser-Thr/Tyr_kinase_cat_dom"/>
</dbReference>
<dbReference type="PROSITE" id="PS50011">
    <property type="entry name" value="PROTEIN_KINASE_DOM"/>
    <property type="match status" value="1"/>
</dbReference>
<feature type="domain" description="Protein kinase" evidence="14">
    <location>
        <begin position="67"/>
        <end position="153"/>
    </location>
</feature>
<reference evidence="15" key="1">
    <citation type="submission" date="2020-02" db="EMBL/GenBank/DDBJ databases">
        <authorList>
            <person name="Scholz U."/>
            <person name="Mascher M."/>
            <person name="Fiebig A."/>
        </authorList>
    </citation>
    <scope>NUCLEOTIDE SEQUENCE</scope>
</reference>
<feature type="transmembrane region" description="Helical" evidence="13">
    <location>
        <begin position="12"/>
        <end position="35"/>
    </location>
</feature>
<dbReference type="FunFam" id="3.30.200.20:FF:000195">
    <property type="entry name" value="G-type lectin S-receptor-like serine/threonine-protein kinase"/>
    <property type="match status" value="1"/>
</dbReference>
<comment type="catalytic activity">
    <reaction evidence="11">
        <text>L-seryl-[protein] + ATP = O-phospho-L-seryl-[protein] + ADP + H(+)</text>
        <dbReference type="Rhea" id="RHEA:17989"/>
        <dbReference type="Rhea" id="RHEA-COMP:9863"/>
        <dbReference type="Rhea" id="RHEA-COMP:11604"/>
        <dbReference type="ChEBI" id="CHEBI:15378"/>
        <dbReference type="ChEBI" id="CHEBI:29999"/>
        <dbReference type="ChEBI" id="CHEBI:30616"/>
        <dbReference type="ChEBI" id="CHEBI:83421"/>
        <dbReference type="ChEBI" id="CHEBI:456216"/>
        <dbReference type="EC" id="2.7.11.1"/>
    </reaction>
</comment>
<dbReference type="Gene3D" id="3.30.200.20">
    <property type="entry name" value="Phosphorylase Kinase, domain 1"/>
    <property type="match status" value="1"/>
</dbReference>
<evidence type="ECO:0000256" key="12">
    <source>
        <dbReference type="PROSITE-ProRule" id="PRU10141"/>
    </source>
</evidence>
<evidence type="ECO:0000256" key="7">
    <source>
        <dbReference type="ARBA" id="ARBA00022840"/>
    </source>
</evidence>
<dbReference type="GO" id="GO:0004674">
    <property type="term" value="F:protein serine/threonine kinase activity"/>
    <property type="evidence" value="ECO:0007669"/>
    <property type="project" value="UniProtKB-KW"/>
</dbReference>
<evidence type="ECO:0000259" key="14">
    <source>
        <dbReference type="PROSITE" id="PS50011"/>
    </source>
</evidence>
<keyword evidence="6" id="KW-0418">Kinase</keyword>
<keyword evidence="7 12" id="KW-0067">ATP-binding</keyword>
<dbReference type="InterPro" id="IPR017441">
    <property type="entry name" value="Protein_kinase_ATP_BS"/>
</dbReference>